<feature type="transmembrane region" description="Helical" evidence="9">
    <location>
        <begin position="428"/>
        <end position="447"/>
    </location>
</feature>
<dbReference type="Proteomes" id="UP000243900">
    <property type="component" value="Unassembled WGS sequence"/>
</dbReference>
<evidence type="ECO:0000313" key="11">
    <source>
        <dbReference type="Proteomes" id="UP000243900"/>
    </source>
</evidence>
<dbReference type="EMBL" id="PTQZ01000024">
    <property type="protein sequence ID" value="PQA49508.1"/>
    <property type="molecule type" value="Genomic_DNA"/>
</dbReference>
<keyword evidence="4" id="KW-1003">Cell membrane</keyword>
<dbReference type="GO" id="GO:0042910">
    <property type="term" value="F:xenobiotic transmembrane transporter activity"/>
    <property type="evidence" value="ECO:0007669"/>
    <property type="project" value="TreeGrafter"/>
</dbReference>
<dbReference type="RefSeq" id="WP_105191233.1">
    <property type="nucleotide sequence ID" value="NZ_PTQZ01000024.1"/>
</dbReference>
<dbReference type="OrthoDB" id="9758757at2"/>
<dbReference type="AlphaFoldDB" id="A0A2P6AUI0"/>
<evidence type="ECO:0000256" key="4">
    <source>
        <dbReference type="ARBA" id="ARBA00022475"/>
    </source>
</evidence>
<dbReference type="Gene3D" id="1.20.1640.10">
    <property type="entry name" value="Multidrug efflux transporter AcrB transmembrane domain"/>
    <property type="match status" value="3"/>
</dbReference>
<feature type="region of interest" description="Disordered" evidence="8">
    <location>
        <begin position="153"/>
        <end position="177"/>
    </location>
</feature>
<evidence type="ECO:0000256" key="7">
    <source>
        <dbReference type="ARBA" id="ARBA00023136"/>
    </source>
</evidence>
<comment type="similarity">
    <text evidence="2">Belongs to the resistance-nodulation-cell division (RND) (TC 2.A.6) family.</text>
</comment>
<dbReference type="InterPro" id="IPR001036">
    <property type="entry name" value="Acrflvin-R"/>
</dbReference>
<comment type="caution">
    <text evidence="10">The sequence shown here is derived from an EMBL/GenBank/DDBJ whole genome shotgun (WGS) entry which is preliminary data.</text>
</comment>
<feature type="transmembrane region" description="Helical" evidence="9">
    <location>
        <begin position="514"/>
        <end position="540"/>
    </location>
</feature>
<dbReference type="GO" id="GO:0005886">
    <property type="term" value="C:plasma membrane"/>
    <property type="evidence" value="ECO:0007669"/>
    <property type="project" value="UniProtKB-SubCell"/>
</dbReference>
<name>A0A2P6AUI0_9GAMM</name>
<evidence type="ECO:0000256" key="6">
    <source>
        <dbReference type="ARBA" id="ARBA00022989"/>
    </source>
</evidence>
<evidence type="ECO:0000313" key="10">
    <source>
        <dbReference type="EMBL" id="PQA49508.1"/>
    </source>
</evidence>
<feature type="transmembrane region" description="Helical" evidence="9">
    <location>
        <begin position="1046"/>
        <end position="1069"/>
    </location>
</feature>
<feature type="transmembrane region" description="Helical" evidence="9">
    <location>
        <begin position="486"/>
        <end position="502"/>
    </location>
</feature>
<dbReference type="PANTHER" id="PTHR32063">
    <property type="match status" value="1"/>
</dbReference>
<feature type="transmembrane region" description="Helical" evidence="9">
    <location>
        <begin position="917"/>
        <end position="936"/>
    </location>
</feature>
<evidence type="ECO:0000256" key="8">
    <source>
        <dbReference type="SAM" id="MobiDB-lite"/>
    </source>
</evidence>
<keyword evidence="6 9" id="KW-1133">Transmembrane helix</keyword>
<comment type="subcellular location">
    <subcellularLocation>
        <location evidence="1">Cell membrane</location>
        <topology evidence="1">Multi-pass membrane protein</topology>
    </subcellularLocation>
</comment>
<dbReference type="PRINTS" id="PR00702">
    <property type="entry name" value="ACRIFLAVINRP"/>
</dbReference>
<gene>
    <name evidence="10" type="ORF">C5O18_02185</name>
</gene>
<dbReference type="Gene3D" id="3.30.2090.10">
    <property type="entry name" value="Multidrug efflux transporter AcrB TolC docking domain, DN and DC subdomains"/>
    <property type="match status" value="2"/>
</dbReference>
<dbReference type="PANTHER" id="PTHR32063:SF24">
    <property type="entry name" value="CATION EFFLUX SYSTEM (ACRB_ACRD_ACRF FAMILY)"/>
    <property type="match status" value="1"/>
</dbReference>
<organism evidence="10 11">
    <name type="scientific">Amnimonas aquatica</name>
    <dbReference type="NCBI Taxonomy" id="2094561"/>
    <lineage>
        <taxon>Bacteria</taxon>
        <taxon>Pseudomonadati</taxon>
        <taxon>Pseudomonadota</taxon>
        <taxon>Gammaproteobacteria</taxon>
        <taxon>Moraxellales</taxon>
        <taxon>Moraxellaceae</taxon>
        <taxon>Amnimonas</taxon>
    </lineage>
</organism>
<feature type="transmembrane region" description="Helical" evidence="9">
    <location>
        <begin position="402"/>
        <end position="422"/>
    </location>
</feature>
<feature type="transmembrane region" description="Helical" evidence="9">
    <location>
        <begin position="943"/>
        <end position="962"/>
    </location>
</feature>
<feature type="transmembrane region" description="Helical" evidence="9">
    <location>
        <begin position="573"/>
        <end position="596"/>
    </location>
</feature>
<feature type="transmembrane region" description="Helical" evidence="9">
    <location>
        <begin position="376"/>
        <end position="395"/>
    </location>
</feature>
<dbReference type="Gene3D" id="3.30.70.1430">
    <property type="entry name" value="Multidrug efflux transporter AcrB pore domain"/>
    <property type="match status" value="2"/>
</dbReference>
<evidence type="ECO:0000256" key="5">
    <source>
        <dbReference type="ARBA" id="ARBA00022692"/>
    </source>
</evidence>
<dbReference type="InterPro" id="IPR027463">
    <property type="entry name" value="AcrB_DN_DC_subdom"/>
</dbReference>
<keyword evidence="3" id="KW-0813">Transport</keyword>
<protein>
    <submittedName>
        <fullName evidence="10">CusA/CzcA family heavy metal efflux RND transporter</fullName>
    </submittedName>
</protein>
<reference evidence="11" key="1">
    <citation type="submission" date="2018-02" db="EMBL/GenBank/DDBJ databases">
        <title>Genome sequencing of Solimonas sp. HR-BB.</title>
        <authorList>
            <person name="Lee Y."/>
            <person name="Jeon C.O."/>
        </authorList>
    </citation>
    <scope>NUCLEOTIDE SEQUENCE [LARGE SCALE GENOMIC DNA]</scope>
    <source>
        <strain evidence="11">HR-E</strain>
    </source>
</reference>
<dbReference type="NCBIfam" id="TIGR00914">
    <property type="entry name" value="2A0601"/>
    <property type="match status" value="1"/>
</dbReference>
<proteinExistence type="inferred from homology"/>
<dbReference type="InterPro" id="IPR004763">
    <property type="entry name" value="CusA-like"/>
</dbReference>
<evidence type="ECO:0000256" key="2">
    <source>
        <dbReference type="ARBA" id="ARBA00010942"/>
    </source>
</evidence>
<evidence type="ECO:0000256" key="3">
    <source>
        <dbReference type="ARBA" id="ARBA00022448"/>
    </source>
</evidence>
<sequence>MLDAILRVSLARRHLVVLLVLMLAAVGLFMLQKLPIDAVPDITNNQVQINTELSGLSPEDIEKQVTWPIESALAGTPGLVSTRSLSRNGFSQVTAVFRDDVDIYFARNQVGERLNEARDSLPPGAAPRMGAISTGLGEVYMWAVRYREPEAGESAGAADAGGTVARDGEPGWQRDGSYLTPEGEYLRTAVARDAYLRTVQDWIIAPQLRSVPGVAGIDSIGGHEKQFHVLPDLLRLRALGLSVTDLAAALEAANQSRGAGVIEQNGEGYLVRLDGRLRGEADIAAVVVATRGGVPVRISDVAQVEAGAALRTGAASENGREVVVGTALMRIGENSRTVALAVDRQMEQIRRSLPPGIEAQTVLDRSQLVNATIATVVKNLSEGALLVIVVLFLLLGNIRAALITAAVIPVTVLLMGTGMVQAGISGNLMSLGALDFGLIVDGAVIIVENCLRRLAARQHALGRPLALDERLSEVLQATREMVRPSVFGQAIIITVYLPILALEGTEGRMFHPMAMTVIMALAVAFVLSLTLVPALVGLCFTGSVTERENRFLARARAWYVPVLDWAMRQQRKALGVALAAFALALVVFTQLGQAFVPTLDEKNIAMHALRIPSVGIGQSADMQLQVERVVAGFPEVAFVFSKTGTAEMAADPMPPSASDTFIILHPRSQWPDRGQTKAELIARIEQAVGELPGNNYEFTQPIQMRFNELLSGVRSDVAVKVFGDDFAAMQDTAERIAAVLRGVDGASDVRVEQVQGQTLLDIQADRELLARYGLTLAGLQDLVAAAIGGREAGVIFEGDRRFDVVVRLPEGARTDLDLLRALPVPVPAAVIGGAAGAQAFVTLGSVATLELRDGLNQVSRENGKRRIVVQANVRDRDLASFVNDARTAIAAGVALPAGSWLAWGGQFESLQAAKSRLMLVVPACFALILALLFMALGTLRQALLVFSAVPLALTGGVLALWLCGLPFSITAAVGFIALSGVAVLNGLVMISRINQLRAEGQALEVAVRDGSLARLRPVLMTALVAALGFVPMALATGTGAEVQKPLAIVVIGGLISSTLLTLIVLPALYRLVEGRRAGERAAPR</sequence>
<keyword evidence="11" id="KW-1185">Reference proteome</keyword>
<feature type="transmembrane region" description="Helical" evidence="9">
    <location>
        <begin position="968"/>
        <end position="988"/>
    </location>
</feature>
<dbReference type="Gene3D" id="3.30.70.1320">
    <property type="entry name" value="Multidrug efflux transporter AcrB pore domain like"/>
    <property type="match status" value="2"/>
</dbReference>
<dbReference type="SUPFAM" id="SSF82714">
    <property type="entry name" value="Multidrug efflux transporter AcrB TolC docking domain, DN and DC subdomains"/>
    <property type="match status" value="2"/>
</dbReference>
<dbReference type="SUPFAM" id="SSF82693">
    <property type="entry name" value="Multidrug efflux transporter AcrB pore domain, PN1, PN2, PC1 and PC2 subdomains"/>
    <property type="match status" value="2"/>
</dbReference>
<accession>A0A2P6AUI0</accession>
<keyword evidence="7 9" id="KW-0472">Membrane</keyword>
<evidence type="ECO:0000256" key="1">
    <source>
        <dbReference type="ARBA" id="ARBA00004651"/>
    </source>
</evidence>
<feature type="transmembrane region" description="Helical" evidence="9">
    <location>
        <begin position="1018"/>
        <end position="1040"/>
    </location>
</feature>
<dbReference type="Gene3D" id="3.30.70.1440">
    <property type="entry name" value="Multidrug efflux transporter AcrB pore domain"/>
    <property type="match status" value="1"/>
</dbReference>
<feature type="compositionally biased region" description="Low complexity" evidence="8">
    <location>
        <begin position="153"/>
        <end position="162"/>
    </location>
</feature>
<keyword evidence="5 9" id="KW-0812">Transmembrane</keyword>
<dbReference type="SUPFAM" id="SSF82866">
    <property type="entry name" value="Multidrug efflux transporter AcrB transmembrane domain"/>
    <property type="match status" value="2"/>
</dbReference>
<dbReference type="Pfam" id="PF00873">
    <property type="entry name" value="ACR_tran"/>
    <property type="match status" value="2"/>
</dbReference>
<dbReference type="GO" id="GO:0008324">
    <property type="term" value="F:monoatomic cation transmembrane transporter activity"/>
    <property type="evidence" value="ECO:0007669"/>
    <property type="project" value="InterPro"/>
</dbReference>
<evidence type="ECO:0000256" key="9">
    <source>
        <dbReference type="SAM" id="Phobius"/>
    </source>
</evidence>